<dbReference type="EMBL" id="AFOC01000039">
    <property type="protein sequence ID" value="EGV51367.1"/>
    <property type="molecule type" value="Genomic_DNA"/>
</dbReference>
<gene>
    <name evidence="1" type="ORF">Rifp1Sym_bl00010</name>
</gene>
<sequence>MSSGGGFAMELESVLLATLPLPPGDSASGI</sequence>
<organism evidence="1 2">
    <name type="scientific">endosymbiont of Riftia pachyptila</name>
    <name type="common">vent Ph05</name>
    <dbReference type="NCBI Taxonomy" id="1048808"/>
    <lineage>
        <taxon>Bacteria</taxon>
        <taxon>Pseudomonadati</taxon>
        <taxon>Pseudomonadota</taxon>
        <taxon>Gammaproteobacteria</taxon>
        <taxon>sulfur-oxidizing symbionts</taxon>
    </lineage>
</organism>
<evidence type="ECO:0000313" key="2">
    <source>
        <dbReference type="Proteomes" id="UP000004491"/>
    </source>
</evidence>
<evidence type="ECO:0000313" key="1">
    <source>
        <dbReference type="EMBL" id="EGV51367.1"/>
    </source>
</evidence>
<dbReference type="AlphaFoldDB" id="G2DDA8"/>
<protein>
    <submittedName>
        <fullName evidence="1">Uncharacterized protein</fullName>
    </submittedName>
</protein>
<accession>G2DDA8</accession>
<proteinExistence type="predicted"/>
<keyword evidence="2" id="KW-1185">Reference proteome</keyword>
<dbReference type="Proteomes" id="UP000004491">
    <property type="component" value="Unassembled WGS sequence"/>
</dbReference>
<comment type="caution">
    <text evidence="1">The sequence shown here is derived from an EMBL/GenBank/DDBJ whole genome shotgun (WGS) entry which is preliminary data.</text>
</comment>
<name>G2DDA8_9GAMM</name>
<reference evidence="1" key="1">
    <citation type="journal article" date="2011" name="ISME J.">
        <title>The endosymbionts of the deep-sea tubeworms Riftia pachyptila and Tevnia jerichonana share an identical physiology as revealed by proteogenomic analyses.</title>
        <authorList>
            <person name="Gardebrecht A."/>
            <person name="Markert S."/>
            <person name="Felbeck H."/>
            <person name="Thuermer A."/>
            <person name="Albrecht D."/>
            <person name="Wollherr A."/>
            <person name="Kabisch J."/>
            <person name="Lehmann R."/>
            <person name="Daniel R."/>
            <person name="Liesegang H."/>
            <person name="Hecker M."/>
            <person name="Sievert S.M."/>
            <person name="Schweder T."/>
        </authorList>
    </citation>
    <scope>NUCLEOTIDE SEQUENCE [LARGE SCALE GENOMIC DNA]</scope>
</reference>